<sequence>MRKQTGHGECDKNAQQDQPQQQQGRTDRTAQPAAGGEKQGNTGDHGGESAVAGDKVVGENGDQPFPRGVDNAAAGHAGGVAAEAHAHGQPLFAAGTGTLKWFIQMKRHTGQIAKILQQGEQGKENRHRRQHDCNDTGQHVVDAVDQQTVQPVGRMYGFQQQREPALQMGKAGGEPCRGIICPHNGEPEHQPQQQQHHRNAPLSRQNPVKAAVGGIGLFRLVYSLGGESFAVSDNGGDHGIGTDFGGVLLPRLFQCIGQCGDFQGNIPVCGNFFVQFRLRFQQPSGSPFPLQSAEVFRQFVLDLFQWLFQLFRNGTGQRLRCRLVQEAEQPLLEFRQSGAAAGSHAHHRNAQQLFQLRQVNGDLPLFGFVQQVDTEQGAGAGFQHLHDQQQPSFQTGGITDHYRGIRLCKAEKIPCHDLLGTAGTERVCAGEICQQERFPVPGDCPHGTGNGFSRPVSGVLVHAGEGVEHGGFSHIGHAYKGDDREFRLR</sequence>
<evidence type="ECO:0000313" key="2">
    <source>
        <dbReference type="EMBL" id="ERJ94926.1"/>
    </source>
</evidence>
<feature type="compositionally biased region" description="Basic and acidic residues" evidence="1">
    <location>
        <begin position="1"/>
        <end position="14"/>
    </location>
</feature>
<dbReference type="STRING" id="411473.RUMCAL_01804"/>
<dbReference type="Proteomes" id="UP000016662">
    <property type="component" value="Unassembled WGS sequence"/>
</dbReference>
<name>U2K8T9_9FIRM</name>
<organism evidence="2 3">
    <name type="scientific">Ruminococcus callidus ATCC 27760</name>
    <dbReference type="NCBI Taxonomy" id="411473"/>
    <lineage>
        <taxon>Bacteria</taxon>
        <taxon>Bacillati</taxon>
        <taxon>Bacillota</taxon>
        <taxon>Clostridia</taxon>
        <taxon>Eubacteriales</taxon>
        <taxon>Oscillospiraceae</taxon>
        <taxon>Ruminococcus</taxon>
    </lineage>
</organism>
<evidence type="ECO:0000256" key="1">
    <source>
        <dbReference type="SAM" id="MobiDB-lite"/>
    </source>
</evidence>
<reference evidence="2 3" key="1">
    <citation type="submission" date="2013-07" db="EMBL/GenBank/DDBJ databases">
        <authorList>
            <person name="Weinstock G."/>
            <person name="Sodergren E."/>
            <person name="Wylie T."/>
            <person name="Fulton L."/>
            <person name="Fulton R."/>
            <person name="Fronick C."/>
            <person name="O'Laughlin M."/>
            <person name="Godfrey J."/>
            <person name="Miner T."/>
            <person name="Herter B."/>
            <person name="Appelbaum E."/>
            <person name="Cordes M."/>
            <person name="Lek S."/>
            <person name="Wollam A."/>
            <person name="Pepin K.H."/>
            <person name="Palsikar V.B."/>
            <person name="Mitreva M."/>
            <person name="Wilson R.K."/>
        </authorList>
    </citation>
    <scope>NUCLEOTIDE SEQUENCE [LARGE SCALE GENOMIC DNA]</scope>
    <source>
        <strain evidence="2 3">ATCC 27760</strain>
    </source>
</reference>
<feature type="region of interest" description="Disordered" evidence="1">
    <location>
        <begin position="1"/>
        <end position="72"/>
    </location>
</feature>
<dbReference type="EMBL" id="AWVF01000228">
    <property type="protein sequence ID" value="ERJ94926.1"/>
    <property type="molecule type" value="Genomic_DNA"/>
</dbReference>
<gene>
    <name evidence="2" type="ORF">RUMCAL_01804</name>
</gene>
<keyword evidence="3" id="KW-1185">Reference proteome</keyword>
<evidence type="ECO:0000313" key="3">
    <source>
        <dbReference type="Proteomes" id="UP000016662"/>
    </source>
</evidence>
<proteinExistence type="predicted"/>
<accession>U2K8T9</accession>
<comment type="caution">
    <text evidence="2">The sequence shown here is derived from an EMBL/GenBank/DDBJ whole genome shotgun (WGS) entry which is preliminary data.</text>
</comment>
<dbReference type="AlphaFoldDB" id="U2K8T9"/>
<dbReference type="HOGENOM" id="CLU_557662_0_0_9"/>
<protein>
    <submittedName>
        <fullName evidence="2">Uncharacterized protein</fullName>
    </submittedName>
</protein>
<feature type="region of interest" description="Disordered" evidence="1">
    <location>
        <begin position="182"/>
        <end position="206"/>
    </location>
</feature>